<dbReference type="EMBL" id="JAIZAY010000001">
    <property type="protein sequence ID" value="KAJ8048472.1"/>
    <property type="molecule type" value="Genomic_DNA"/>
</dbReference>
<protein>
    <submittedName>
        <fullName evidence="1">Uncharacterized protein</fullName>
    </submittedName>
</protein>
<sequence length="50" mass="6087">MQVACFPHQDYGFPTYRQQNCEGYMCTAKLSTNYLIINQECIHYHRMQYF</sequence>
<name>A0A9Q1CN79_HOLLE</name>
<evidence type="ECO:0000313" key="1">
    <source>
        <dbReference type="EMBL" id="KAJ8048472.1"/>
    </source>
</evidence>
<reference evidence="1" key="1">
    <citation type="submission" date="2021-10" db="EMBL/GenBank/DDBJ databases">
        <title>Tropical sea cucumber genome reveals ecological adaptation and Cuvierian tubules defense mechanism.</title>
        <authorList>
            <person name="Chen T."/>
        </authorList>
    </citation>
    <scope>NUCLEOTIDE SEQUENCE</scope>
    <source>
        <strain evidence="1">Nanhai2018</strain>
        <tissue evidence="1">Muscle</tissue>
    </source>
</reference>
<organism evidence="1 2">
    <name type="scientific">Holothuria leucospilota</name>
    <name type="common">Black long sea cucumber</name>
    <name type="synonym">Mertensiothuria leucospilota</name>
    <dbReference type="NCBI Taxonomy" id="206669"/>
    <lineage>
        <taxon>Eukaryota</taxon>
        <taxon>Metazoa</taxon>
        <taxon>Echinodermata</taxon>
        <taxon>Eleutherozoa</taxon>
        <taxon>Echinozoa</taxon>
        <taxon>Holothuroidea</taxon>
        <taxon>Aspidochirotacea</taxon>
        <taxon>Aspidochirotida</taxon>
        <taxon>Holothuriidae</taxon>
        <taxon>Holothuria</taxon>
    </lineage>
</organism>
<keyword evidence="2" id="KW-1185">Reference proteome</keyword>
<comment type="caution">
    <text evidence="1">The sequence shown here is derived from an EMBL/GenBank/DDBJ whole genome shotgun (WGS) entry which is preliminary data.</text>
</comment>
<evidence type="ECO:0000313" key="2">
    <source>
        <dbReference type="Proteomes" id="UP001152320"/>
    </source>
</evidence>
<dbReference type="AlphaFoldDB" id="A0A9Q1CN79"/>
<dbReference type="Proteomes" id="UP001152320">
    <property type="component" value="Chromosome 1"/>
</dbReference>
<proteinExistence type="predicted"/>
<gene>
    <name evidence="1" type="ORF">HOLleu_00801</name>
</gene>
<accession>A0A9Q1CN79</accession>